<dbReference type="EMBL" id="FOHA01000011">
    <property type="protein sequence ID" value="SER93610.1"/>
    <property type="molecule type" value="Genomic_DNA"/>
</dbReference>
<keyword evidence="1" id="KW-1133">Transmembrane helix</keyword>
<feature type="transmembrane region" description="Helical" evidence="1">
    <location>
        <begin position="20"/>
        <end position="39"/>
    </location>
</feature>
<name>A0A1H9T8L8_9LACT</name>
<keyword evidence="1" id="KW-0472">Membrane</keyword>
<evidence type="ECO:0000313" key="2">
    <source>
        <dbReference type="EMBL" id="SER93610.1"/>
    </source>
</evidence>
<keyword evidence="3" id="KW-1185">Reference proteome</keyword>
<protein>
    <submittedName>
        <fullName evidence="2">Uncharacterized protein</fullName>
    </submittedName>
</protein>
<dbReference type="Proteomes" id="UP000198948">
    <property type="component" value="Unassembled WGS sequence"/>
</dbReference>
<dbReference type="RefSeq" id="WP_092652673.1">
    <property type="nucleotide sequence ID" value="NZ_FOHA01000011.1"/>
</dbReference>
<dbReference type="STRING" id="142588.SAMN04488559_11164"/>
<feature type="transmembrane region" description="Helical" evidence="1">
    <location>
        <begin position="51"/>
        <end position="70"/>
    </location>
</feature>
<evidence type="ECO:0000256" key="1">
    <source>
        <dbReference type="SAM" id="Phobius"/>
    </source>
</evidence>
<dbReference type="AlphaFoldDB" id="A0A1H9T8L8"/>
<sequence>MNETIFPNIIDFLKATSSISIPLNIGSGIILLVIGFHILTKKPALKKWGWASLIVSGLFFLSAISNWIVINNVL</sequence>
<gene>
    <name evidence="2" type="ORF">SAMN04488559_11164</name>
</gene>
<organism evidence="2 3">
    <name type="scientific">Isobaculum melis</name>
    <dbReference type="NCBI Taxonomy" id="142588"/>
    <lineage>
        <taxon>Bacteria</taxon>
        <taxon>Bacillati</taxon>
        <taxon>Bacillota</taxon>
        <taxon>Bacilli</taxon>
        <taxon>Lactobacillales</taxon>
        <taxon>Carnobacteriaceae</taxon>
        <taxon>Isobaculum</taxon>
    </lineage>
</organism>
<reference evidence="2 3" key="1">
    <citation type="submission" date="2016-10" db="EMBL/GenBank/DDBJ databases">
        <authorList>
            <person name="de Groot N.N."/>
        </authorList>
    </citation>
    <scope>NUCLEOTIDE SEQUENCE [LARGE SCALE GENOMIC DNA]</scope>
    <source>
        <strain evidence="2 3">DSM 13760</strain>
    </source>
</reference>
<keyword evidence="1" id="KW-0812">Transmembrane</keyword>
<proteinExistence type="predicted"/>
<evidence type="ECO:0000313" key="3">
    <source>
        <dbReference type="Proteomes" id="UP000198948"/>
    </source>
</evidence>
<accession>A0A1H9T8L8</accession>